<sequence length="1154" mass="121508">MFALHGVWRADHRLALWAEDAARPAAPPDAQSGLHPFACPPAALRALLSAVSPGLAWLTEQAAEDDTRLLLPTAEGAPLPSPEITFPSAHERRSAARLTPWRVPSLLFTPGQAAQLLGALHAPDRQAVHPDLPGLGPVEAAYGSSLRWLTALHDLAWRLVGRGRVLPAITLPRTTAGPDAGRPSGGGLPGASGHDDRTTPLRGGGLPGAGAPDSRSPDAAPRSGGLPDAPTLGDYLPAPAPGSGRSAYARWVAAPQAADGEELAGLVAACPAACRAEAGARRAAAALAEDVLGALVDEEARARLAGSDAAGGPPGTTGTDGAAGADGPGPDGTDGSGAGEPTTVLLAALSAEDGALPGPAARWRSLAERLRAWRAPSEGASGGRLRLGFRLVEPLGDTREEDEDRWWLELLLSPADEPSHVVTAEDLWAGRAGAAVLAETVPSPEGAFVLEVRRAARTHPLLAVLAEEGRPQGRWFDRAEALAFLREAAPALADAGFEVLLPSWWREPPSLGLLLAARPAQAGVVEQESTVGREELLAFQWQLALGGEPLTAEELALLTAAKDTLVQLRGRWLVADRERLAAAAAFLSREGSGEMAVSEVLGLMLDAREPAGLPVLAVEVGGRLRGLVARLSGTASSPGAGGPSDAGAPPAALALPEGFRAELRPYQHDGAAWLAELTRLGLGGVLADDMGLGKTVQTLALLAAEYAGTAPPGAPTLVVVPMSLLGNWERECARFAPMLRVHVHHGAQRGGGARVRQAAVASDVVLTTYGLAARDFEALSPITWHRIVADEAQYLKNAATLQSRAVRALSAGHRIALTGTPVENRLADLHSLLDFVNPGLFGTTEQFKERYAVAIERNASERATALLRRRTEPFVLRRVKTDPAIAAELPRKQEMTVLCNLTVEQAALYRAVVTRLLQRIKGMGYTRDLERRGSVLAALTRLKQICDHPALFTGEGARGGAVRLAGRSGKVALLEEILEGALSEGDSTLCFTQYAQFGRLLQPYLRRRLGCRVRFLHGGVSEPERRVLVDSFQEDDEPSVFLLSLRAGGTGLNLTAANQVVHLDRWWNPAVEEQATDRAYRIGQRRDVQVRRLVSVGTVEERVDELLTAKRALADAVIGGGLPADAGVLEVLTALSPDALANVLALAEEAVSEL</sequence>
<evidence type="ECO:0000313" key="5">
    <source>
        <dbReference type="EMBL" id="SEK53939.1"/>
    </source>
</evidence>
<dbReference type="SUPFAM" id="SSF52540">
    <property type="entry name" value="P-loop containing nucleoside triphosphate hydrolases"/>
    <property type="match status" value="2"/>
</dbReference>
<dbReference type="SMART" id="SM00487">
    <property type="entry name" value="DEXDc"/>
    <property type="match status" value="1"/>
</dbReference>
<dbReference type="InterPro" id="IPR038718">
    <property type="entry name" value="SNF2-like_sf"/>
</dbReference>
<dbReference type="GO" id="GO:0005524">
    <property type="term" value="F:ATP binding"/>
    <property type="evidence" value="ECO:0007669"/>
    <property type="project" value="InterPro"/>
</dbReference>
<dbReference type="AlphaFoldDB" id="A0A1H7HUJ1"/>
<name>A0A1H7HUJ1_STRJI</name>
<dbReference type="EMBL" id="FOAZ01000002">
    <property type="protein sequence ID" value="SEK53939.1"/>
    <property type="molecule type" value="Genomic_DNA"/>
</dbReference>
<dbReference type="eggNOG" id="COG0553">
    <property type="taxonomic scope" value="Bacteria"/>
</dbReference>
<dbReference type="InterPro" id="IPR014001">
    <property type="entry name" value="Helicase_ATP-bd"/>
</dbReference>
<keyword evidence="6" id="KW-1185">Reference proteome</keyword>
<keyword evidence="1" id="KW-0378">Hydrolase</keyword>
<feature type="compositionally biased region" description="Low complexity" evidence="2">
    <location>
        <begin position="305"/>
        <end position="323"/>
    </location>
</feature>
<reference evidence="6" key="1">
    <citation type="submission" date="2016-10" db="EMBL/GenBank/DDBJ databases">
        <authorList>
            <person name="Varghese N."/>
        </authorList>
    </citation>
    <scope>NUCLEOTIDE SEQUENCE [LARGE SCALE GENOMIC DNA]</scope>
    <source>
        <strain evidence="6">DSM 45096 / BCRC 16803 / CGMCC 4.1857 / CIP 109030 / JCM 12277 / KCTC 19219 / NBRC 100920 / 33214</strain>
    </source>
</reference>
<dbReference type="GO" id="GO:0004386">
    <property type="term" value="F:helicase activity"/>
    <property type="evidence" value="ECO:0007669"/>
    <property type="project" value="UniProtKB-KW"/>
</dbReference>
<dbReference type="PROSITE" id="PS51194">
    <property type="entry name" value="HELICASE_CTER"/>
    <property type="match status" value="1"/>
</dbReference>
<feature type="domain" description="Helicase C-terminal" evidence="4">
    <location>
        <begin position="973"/>
        <end position="1136"/>
    </location>
</feature>
<protein>
    <submittedName>
        <fullName evidence="5">Superfamily II DNA or RNA helicase, SNF2 family</fullName>
    </submittedName>
</protein>
<dbReference type="Gene3D" id="3.40.50.10810">
    <property type="entry name" value="Tandem AAA-ATPase domain"/>
    <property type="match status" value="1"/>
</dbReference>
<keyword evidence="5" id="KW-0547">Nucleotide-binding</keyword>
<evidence type="ECO:0000259" key="4">
    <source>
        <dbReference type="PROSITE" id="PS51194"/>
    </source>
</evidence>
<feature type="region of interest" description="Disordered" evidence="2">
    <location>
        <begin position="172"/>
        <end position="238"/>
    </location>
</feature>
<dbReference type="InterPro" id="IPR049730">
    <property type="entry name" value="SNF2/RAD54-like_C"/>
</dbReference>
<keyword evidence="5" id="KW-0347">Helicase</keyword>
<dbReference type="STRING" id="235985.SAMN05414137_102364"/>
<evidence type="ECO:0000256" key="2">
    <source>
        <dbReference type="SAM" id="MobiDB-lite"/>
    </source>
</evidence>
<dbReference type="GO" id="GO:0016787">
    <property type="term" value="F:hydrolase activity"/>
    <property type="evidence" value="ECO:0007669"/>
    <property type="project" value="UniProtKB-KW"/>
</dbReference>
<dbReference type="InterPro" id="IPR022138">
    <property type="entry name" value="DUF3670"/>
</dbReference>
<dbReference type="Pfam" id="PF12419">
    <property type="entry name" value="DUF3670"/>
    <property type="match status" value="1"/>
</dbReference>
<dbReference type="InterPro" id="IPR000330">
    <property type="entry name" value="SNF2_N"/>
</dbReference>
<dbReference type="PROSITE" id="PS51192">
    <property type="entry name" value="HELICASE_ATP_BIND_1"/>
    <property type="match status" value="1"/>
</dbReference>
<feature type="compositionally biased region" description="Gly residues" evidence="2">
    <location>
        <begin position="324"/>
        <end position="338"/>
    </location>
</feature>
<dbReference type="SMART" id="SM00490">
    <property type="entry name" value="HELICc"/>
    <property type="match status" value="1"/>
</dbReference>
<dbReference type="Pfam" id="PF00176">
    <property type="entry name" value="SNF2-rel_dom"/>
    <property type="match status" value="1"/>
</dbReference>
<dbReference type="PANTHER" id="PTHR10799">
    <property type="entry name" value="SNF2/RAD54 HELICASE FAMILY"/>
    <property type="match status" value="1"/>
</dbReference>
<organism evidence="5 6">
    <name type="scientific">Streptacidiphilus jiangxiensis</name>
    <dbReference type="NCBI Taxonomy" id="235985"/>
    <lineage>
        <taxon>Bacteria</taxon>
        <taxon>Bacillati</taxon>
        <taxon>Actinomycetota</taxon>
        <taxon>Actinomycetes</taxon>
        <taxon>Kitasatosporales</taxon>
        <taxon>Streptomycetaceae</taxon>
        <taxon>Streptacidiphilus</taxon>
    </lineage>
</organism>
<dbReference type="CDD" id="cd18793">
    <property type="entry name" value="SF2_C_SNF"/>
    <property type="match status" value="1"/>
</dbReference>
<feature type="domain" description="Helicase ATP-binding" evidence="3">
    <location>
        <begin position="675"/>
        <end position="839"/>
    </location>
</feature>
<dbReference type="Gene3D" id="3.40.50.300">
    <property type="entry name" value="P-loop containing nucleotide triphosphate hydrolases"/>
    <property type="match status" value="1"/>
</dbReference>
<dbReference type="OrthoDB" id="9760715at2"/>
<dbReference type="RefSeq" id="WP_075003758.1">
    <property type="nucleotide sequence ID" value="NZ_FOAZ01000002.1"/>
</dbReference>
<dbReference type="InterPro" id="IPR027417">
    <property type="entry name" value="P-loop_NTPase"/>
</dbReference>
<dbReference type="Proteomes" id="UP000183015">
    <property type="component" value="Unassembled WGS sequence"/>
</dbReference>
<feature type="region of interest" description="Disordered" evidence="2">
    <location>
        <begin position="305"/>
        <end position="341"/>
    </location>
</feature>
<keyword evidence="5" id="KW-0067">ATP-binding</keyword>
<evidence type="ECO:0000313" key="6">
    <source>
        <dbReference type="Proteomes" id="UP000183015"/>
    </source>
</evidence>
<proteinExistence type="predicted"/>
<dbReference type="Pfam" id="PF00271">
    <property type="entry name" value="Helicase_C"/>
    <property type="match status" value="1"/>
</dbReference>
<evidence type="ECO:0000259" key="3">
    <source>
        <dbReference type="PROSITE" id="PS51192"/>
    </source>
</evidence>
<dbReference type="InterPro" id="IPR001650">
    <property type="entry name" value="Helicase_C-like"/>
</dbReference>
<accession>A0A1H7HUJ1</accession>
<gene>
    <name evidence="5" type="ORF">SAMN05414137_102364</name>
</gene>
<evidence type="ECO:0000256" key="1">
    <source>
        <dbReference type="ARBA" id="ARBA00022801"/>
    </source>
</evidence>